<reference evidence="2" key="1">
    <citation type="submission" date="2021-06" db="EMBL/GenBank/DDBJ databases">
        <title>Thalassococcus sp. CAU 1522 isolated from sea sand, Republic of Korea.</title>
        <authorList>
            <person name="Kim W."/>
        </authorList>
    </citation>
    <scope>NUCLEOTIDE SEQUENCE</scope>
    <source>
        <strain evidence="2">CAU 1522</strain>
    </source>
</reference>
<keyword evidence="1" id="KW-1133">Transmembrane helix</keyword>
<dbReference type="RefSeq" id="WP_217777830.1">
    <property type="nucleotide sequence ID" value="NZ_JAHRWL010000001.1"/>
</dbReference>
<comment type="caution">
    <text evidence="2">The sequence shown here is derived from an EMBL/GenBank/DDBJ whole genome shotgun (WGS) entry which is preliminary data.</text>
</comment>
<dbReference type="Proteomes" id="UP001166293">
    <property type="component" value="Unassembled WGS sequence"/>
</dbReference>
<proteinExistence type="predicted"/>
<keyword evidence="1" id="KW-0472">Membrane</keyword>
<accession>A0ABS6N7R6</accession>
<keyword evidence="1" id="KW-0812">Transmembrane</keyword>
<evidence type="ECO:0000313" key="3">
    <source>
        <dbReference type="Proteomes" id="UP001166293"/>
    </source>
</evidence>
<gene>
    <name evidence="2" type="ORF">KUH32_09745</name>
</gene>
<protein>
    <submittedName>
        <fullName evidence="2">Uncharacterized protein</fullName>
    </submittedName>
</protein>
<keyword evidence="3" id="KW-1185">Reference proteome</keyword>
<organism evidence="2 3">
    <name type="scientific">Thalassococcus arenae</name>
    <dbReference type="NCBI Taxonomy" id="2851652"/>
    <lineage>
        <taxon>Bacteria</taxon>
        <taxon>Pseudomonadati</taxon>
        <taxon>Pseudomonadota</taxon>
        <taxon>Alphaproteobacteria</taxon>
        <taxon>Rhodobacterales</taxon>
        <taxon>Roseobacteraceae</taxon>
        <taxon>Thalassococcus</taxon>
    </lineage>
</organism>
<dbReference type="EMBL" id="JAHRWL010000001">
    <property type="protein sequence ID" value="MBV2360056.1"/>
    <property type="molecule type" value="Genomic_DNA"/>
</dbReference>
<evidence type="ECO:0000313" key="2">
    <source>
        <dbReference type="EMBL" id="MBV2360056.1"/>
    </source>
</evidence>
<sequence>MTARIDELMARIEALYDEIENEIAERRQRMRYRLERGKVRFETEALRQQREWREGLASFLSRANPWHILTAPVIYSLILPFVLLDVWVSLYQAICFRAYGIPRVRRSEHIHIDRHMLAYLNALQKLNCVYCGYCNGVIGYVREVAARTEAFWCPIKHAGPVRQPHGHYAQFMDYGDGARFREGLNASRDRVTRGE</sequence>
<evidence type="ECO:0000256" key="1">
    <source>
        <dbReference type="SAM" id="Phobius"/>
    </source>
</evidence>
<name>A0ABS6N7R6_9RHOB</name>
<feature type="transmembrane region" description="Helical" evidence="1">
    <location>
        <begin position="73"/>
        <end position="96"/>
    </location>
</feature>